<dbReference type="OrthoDB" id="552194at2759"/>
<dbReference type="InterPro" id="IPR043014">
    <property type="entry name" value="Nibrin_BRCT2_sf"/>
</dbReference>
<dbReference type="EMBL" id="VSRR010030268">
    <property type="protein sequence ID" value="MPC69955.1"/>
    <property type="molecule type" value="Genomic_DNA"/>
</dbReference>
<organism evidence="3 4">
    <name type="scientific">Portunus trituberculatus</name>
    <name type="common">Swimming crab</name>
    <name type="synonym">Neptunus trituberculatus</name>
    <dbReference type="NCBI Taxonomy" id="210409"/>
    <lineage>
        <taxon>Eukaryota</taxon>
        <taxon>Metazoa</taxon>
        <taxon>Ecdysozoa</taxon>
        <taxon>Arthropoda</taxon>
        <taxon>Crustacea</taxon>
        <taxon>Multicrustacea</taxon>
        <taxon>Malacostraca</taxon>
        <taxon>Eumalacostraca</taxon>
        <taxon>Eucarida</taxon>
        <taxon>Decapoda</taxon>
        <taxon>Pleocyemata</taxon>
        <taxon>Brachyura</taxon>
        <taxon>Eubrachyura</taxon>
        <taxon>Portunoidea</taxon>
        <taxon>Portunidae</taxon>
        <taxon>Portuninae</taxon>
        <taxon>Portunus</taxon>
    </lineage>
</organism>
<evidence type="ECO:0000256" key="1">
    <source>
        <dbReference type="SAM" id="MobiDB-lite"/>
    </source>
</evidence>
<dbReference type="Gene3D" id="3.40.50.10980">
    <property type="entry name" value="Nibrin, BRCT2 domain"/>
    <property type="match status" value="1"/>
</dbReference>
<dbReference type="InterPro" id="IPR032429">
    <property type="entry name" value="Nibrin_BRCT2"/>
</dbReference>
<feature type="compositionally biased region" description="Polar residues" evidence="1">
    <location>
        <begin position="163"/>
        <end position="173"/>
    </location>
</feature>
<accession>A0A5B7HK52</accession>
<feature type="domain" description="Nibrin second BRCT" evidence="2">
    <location>
        <begin position="47"/>
        <end position="116"/>
    </location>
</feature>
<name>A0A5B7HK52_PORTR</name>
<proteinExistence type="predicted"/>
<protein>
    <submittedName>
        <fullName evidence="3">Nibrin</fullName>
    </submittedName>
</protein>
<dbReference type="Pfam" id="PF16508">
    <property type="entry name" value="NIBRIN_BRCT_II"/>
    <property type="match status" value="1"/>
</dbReference>
<evidence type="ECO:0000259" key="2">
    <source>
        <dbReference type="Pfam" id="PF16508"/>
    </source>
</evidence>
<reference evidence="3 4" key="1">
    <citation type="submission" date="2019-05" db="EMBL/GenBank/DDBJ databases">
        <title>Another draft genome of Portunus trituberculatus and its Hox gene families provides insights of decapod evolution.</title>
        <authorList>
            <person name="Jeong J.-H."/>
            <person name="Song I."/>
            <person name="Kim S."/>
            <person name="Choi T."/>
            <person name="Kim D."/>
            <person name="Ryu S."/>
            <person name="Kim W."/>
        </authorList>
    </citation>
    <scope>NUCLEOTIDE SEQUENCE [LARGE SCALE GENOMIC DNA]</scope>
    <source>
        <tissue evidence="3">Muscle</tissue>
    </source>
</reference>
<keyword evidence="4" id="KW-1185">Reference proteome</keyword>
<sequence>MLSECMLSHLRLHYSVSIFYLLHHNLQCFSMCLILGFKQHLDGLQVLGGKVELLTEDNHEKVVSGKFILIRMKTLMPNTLYSKTLDLLKKHGLRAVPESDIGLAIVFVSTKSHCNSAYLGPTSFFRRSSSTQSLEKPKIFATETQSTEFSVSLTGPKVVPDSGEQQPSTSAQSEMAPPKVPIKRCVFDYDGF</sequence>
<evidence type="ECO:0000313" key="4">
    <source>
        <dbReference type="Proteomes" id="UP000324222"/>
    </source>
</evidence>
<dbReference type="Proteomes" id="UP000324222">
    <property type="component" value="Unassembled WGS sequence"/>
</dbReference>
<feature type="region of interest" description="Disordered" evidence="1">
    <location>
        <begin position="152"/>
        <end position="177"/>
    </location>
</feature>
<gene>
    <name evidence="3" type="primary">Nbn</name>
    <name evidence="3" type="ORF">E2C01_064188</name>
</gene>
<dbReference type="AlphaFoldDB" id="A0A5B7HK52"/>
<evidence type="ECO:0000313" key="3">
    <source>
        <dbReference type="EMBL" id="MPC69955.1"/>
    </source>
</evidence>
<comment type="caution">
    <text evidence="3">The sequence shown here is derived from an EMBL/GenBank/DDBJ whole genome shotgun (WGS) entry which is preliminary data.</text>
</comment>